<dbReference type="SUPFAM" id="SSF46689">
    <property type="entry name" value="Homeodomain-like"/>
    <property type="match status" value="1"/>
</dbReference>
<reference evidence="5" key="2">
    <citation type="submission" date="2021-04" db="EMBL/GenBank/DDBJ databases">
        <authorList>
            <person name="Gilroy R."/>
        </authorList>
    </citation>
    <scope>NUCLEOTIDE SEQUENCE</scope>
    <source>
        <strain evidence="5">3204</strain>
    </source>
</reference>
<dbReference type="GO" id="GO:0003700">
    <property type="term" value="F:DNA-binding transcription factor activity"/>
    <property type="evidence" value="ECO:0007669"/>
    <property type="project" value="InterPro"/>
</dbReference>
<keyword evidence="2" id="KW-0238">DNA-binding</keyword>
<dbReference type="PROSITE" id="PS51071">
    <property type="entry name" value="HTH_RPIR"/>
    <property type="match status" value="1"/>
</dbReference>
<evidence type="ECO:0000313" key="5">
    <source>
        <dbReference type="EMBL" id="HIY93927.1"/>
    </source>
</evidence>
<dbReference type="Pfam" id="PF01418">
    <property type="entry name" value="HTH_6"/>
    <property type="match status" value="1"/>
</dbReference>
<dbReference type="InterPro" id="IPR046348">
    <property type="entry name" value="SIS_dom_sf"/>
</dbReference>
<evidence type="ECO:0000256" key="3">
    <source>
        <dbReference type="ARBA" id="ARBA00023163"/>
    </source>
</evidence>
<dbReference type="AlphaFoldDB" id="A0A9D1ZPW1"/>
<dbReference type="InterPro" id="IPR035472">
    <property type="entry name" value="RpiR-like_SIS"/>
</dbReference>
<dbReference type="Proteomes" id="UP000824013">
    <property type="component" value="Unassembled WGS sequence"/>
</dbReference>
<keyword evidence="1" id="KW-0805">Transcription regulation</keyword>
<dbReference type="Gene3D" id="3.40.50.10490">
    <property type="entry name" value="Glucose-6-phosphate isomerase like protein, domain 1"/>
    <property type="match status" value="1"/>
</dbReference>
<name>A0A9D1ZPW1_9LACO</name>
<dbReference type="InterPro" id="IPR036388">
    <property type="entry name" value="WH-like_DNA-bd_sf"/>
</dbReference>
<gene>
    <name evidence="5" type="ORF">H9820_13420</name>
</gene>
<comment type="caution">
    <text evidence="5">The sequence shown here is derived from an EMBL/GenBank/DDBJ whole genome shotgun (WGS) entry which is preliminary data.</text>
</comment>
<dbReference type="SUPFAM" id="SSF53697">
    <property type="entry name" value="SIS domain"/>
    <property type="match status" value="1"/>
</dbReference>
<dbReference type="GO" id="GO:0003677">
    <property type="term" value="F:DNA binding"/>
    <property type="evidence" value="ECO:0007669"/>
    <property type="project" value="UniProtKB-KW"/>
</dbReference>
<evidence type="ECO:0000256" key="1">
    <source>
        <dbReference type="ARBA" id="ARBA00023015"/>
    </source>
</evidence>
<dbReference type="Gene3D" id="1.10.10.10">
    <property type="entry name" value="Winged helix-like DNA-binding domain superfamily/Winged helix DNA-binding domain"/>
    <property type="match status" value="1"/>
</dbReference>
<evidence type="ECO:0000313" key="6">
    <source>
        <dbReference type="Proteomes" id="UP000824013"/>
    </source>
</evidence>
<dbReference type="GO" id="GO:1901135">
    <property type="term" value="P:carbohydrate derivative metabolic process"/>
    <property type="evidence" value="ECO:0007669"/>
    <property type="project" value="InterPro"/>
</dbReference>
<dbReference type="Pfam" id="PF01380">
    <property type="entry name" value="SIS"/>
    <property type="match status" value="1"/>
</dbReference>
<dbReference type="EMBL" id="DXCM01000098">
    <property type="protein sequence ID" value="HIY93927.1"/>
    <property type="molecule type" value="Genomic_DNA"/>
</dbReference>
<dbReference type="PANTHER" id="PTHR30514:SF1">
    <property type="entry name" value="HTH-TYPE TRANSCRIPTIONAL REGULATOR HEXR-RELATED"/>
    <property type="match status" value="1"/>
</dbReference>
<dbReference type="CDD" id="cd05013">
    <property type="entry name" value="SIS_RpiR"/>
    <property type="match status" value="1"/>
</dbReference>
<dbReference type="PANTHER" id="PTHR30514">
    <property type="entry name" value="GLUCOKINASE"/>
    <property type="match status" value="1"/>
</dbReference>
<evidence type="ECO:0000259" key="4">
    <source>
        <dbReference type="PROSITE" id="PS51071"/>
    </source>
</evidence>
<keyword evidence="3" id="KW-0804">Transcription</keyword>
<reference evidence="5" key="1">
    <citation type="journal article" date="2021" name="PeerJ">
        <title>Extensive microbial diversity within the chicken gut microbiome revealed by metagenomics and culture.</title>
        <authorList>
            <person name="Gilroy R."/>
            <person name="Ravi A."/>
            <person name="Getino M."/>
            <person name="Pursley I."/>
            <person name="Horton D.L."/>
            <person name="Alikhan N.F."/>
            <person name="Baker D."/>
            <person name="Gharbi K."/>
            <person name="Hall N."/>
            <person name="Watson M."/>
            <person name="Adriaenssens E.M."/>
            <person name="Foster-Nyarko E."/>
            <person name="Jarju S."/>
            <person name="Secka A."/>
            <person name="Antonio M."/>
            <person name="Oren A."/>
            <person name="Chaudhuri R.R."/>
            <person name="La Ragione R."/>
            <person name="Hildebrand F."/>
            <person name="Pallen M.J."/>
        </authorList>
    </citation>
    <scope>NUCLEOTIDE SEQUENCE</scope>
    <source>
        <strain evidence="5">3204</strain>
    </source>
</reference>
<dbReference type="InterPro" id="IPR047640">
    <property type="entry name" value="RpiR-like"/>
</dbReference>
<protein>
    <submittedName>
        <fullName evidence="5">MurR/RpiR family transcriptional regulator</fullName>
    </submittedName>
</protein>
<dbReference type="InterPro" id="IPR009057">
    <property type="entry name" value="Homeodomain-like_sf"/>
</dbReference>
<proteinExistence type="predicted"/>
<accession>A0A9D1ZPW1</accession>
<sequence length="263" mass="30289">MEINSFDQRIVNLNHPLTENEKNVIEYIHQHQSEINSLTISELAQKIHYSSSFISKLIKKIGYTNFAELRYELKSNIEKENRSIQYKVIDQQRNDISKTNSMLMQTSFDSINHLLKNSTAIYVYGTGHSQANYMRELSRNLMLLVNVPVIFLSGRSEFESVQPVIKSTDCIWIASISGKSKNVIEGVKMLCLNQVPIISMTPFSDNTLASLATYNLFYYSTPIPNPIRNRDVVSYLSLGYCIDYVIREYIDFLQKTKIKPQCS</sequence>
<dbReference type="InterPro" id="IPR000281">
    <property type="entry name" value="HTH_RpiR"/>
</dbReference>
<dbReference type="GO" id="GO:0097367">
    <property type="term" value="F:carbohydrate derivative binding"/>
    <property type="evidence" value="ECO:0007669"/>
    <property type="project" value="InterPro"/>
</dbReference>
<dbReference type="InterPro" id="IPR001347">
    <property type="entry name" value="SIS_dom"/>
</dbReference>
<evidence type="ECO:0000256" key="2">
    <source>
        <dbReference type="ARBA" id="ARBA00023125"/>
    </source>
</evidence>
<feature type="domain" description="HTH rpiR-type" evidence="4">
    <location>
        <begin position="4"/>
        <end position="80"/>
    </location>
</feature>
<organism evidence="5 6">
    <name type="scientific">Candidatus Companilactobacillus pullicola</name>
    <dbReference type="NCBI Taxonomy" id="2838523"/>
    <lineage>
        <taxon>Bacteria</taxon>
        <taxon>Bacillati</taxon>
        <taxon>Bacillota</taxon>
        <taxon>Bacilli</taxon>
        <taxon>Lactobacillales</taxon>
        <taxon>Lactobacillaceae</taxon>
        <taxon>Companilactobacillus</taxon>
    </lineage>
</organism>